<evidence type="ECO:0000313" key="2">
    <source>
        <dbReference type="EMBL" id="PPQ95285.1"/>
    </source>
</evidence>
<dbReference type="InParanoid" id="A0A409XX29"/>
<protein>
    <recommendedName>
        <fullName evidence="1">F-box domain-containing protein</fullName>
    </recommendedName>
</protein>
<dbReference type="SUPFAM" id="SSF81383">
    <property type="entry name" value="F-box domain"/>
    <property type="match status" value="1"/>
</dbReference>
<dbReference type="InterPro" id="IPR001810">
    <property type="entry name" value="F-box_dom"/>
</dbReference>
<reference evidence="2 3" key="1">
    <citation type="journal article" date="2018" name="Evol. Lett.">
        <title>Horizontal gene cluster transfer increased hallucinogenic mushroom diversity.</title>
        <authorList>
            <person name="Reynolds H.T."/>
            <person name="Vijayakumar V."/>
            <person name="Gluck-Thaler E."/>
            <person name="Korotkin H.B."/>
            <person name="Matheny P.B."/>
            <person name="Slot J.C."/>
        </authorList>
    </citation>
    <scope>NUCLEOTIDE SEQUENCE [LARGE SCALE GENOMIC DNA]</scope>
    <source>
        <strain evidence="2 3">SRW20</strain>
    </source>
</reference>
<evidence type="ECO:0000313" key="3">
    <source>
        <dbReference type="Proteomes" id="UP000284706"/>
    </source>
</evidence>
<dbReference type="STRING" id="231916.A0A409XX29"/>
<dbReference type="AlphaFoldDB" id="A0A409XX29"/>
<dbReference type="InterPro" id="IPR036047">
    <property type="entry name" value="F-box-like_dom_sf"/>
</dbReference>
<organism evidence="2 3">
    <name type="scientific">Gymnopilus dilepis</name>
    <dbReference type="NCBI Taxonomy" id="231916"/>
    <lineage>
        <taxon>Eukaryota</taxon>
        <taxon>Fungi</taxon>
        <taxon>Dikarya</taxon>
        <taxon>Basidiomycota</taxon>
        <taxon>Agaricomycotina</taxon>
        <taxon>Agaricomycetes</taxon>
        <taxon>Agaricomycetidae</taxon>
        <taxon>Agaricales</taxon>
        <taxon>Agaricineae</taxon>
        <taxon>Hymenogastraceae</taxon>
        <taxon>Gymnopilus</taxon>
    </lineage>
</organism>
<proteinExistence type="predicted"/>
<feature type="domain" description="F-box" evidence="1">
    <location>
        <begin position="1"/>
        <end position="49"/>
    </location>
</feature>
<dbReference type="PROSITE" id="PS50181">
    <property type="entry name" value="FBOX"/>
    <property type="match status" value="1"/>
</dbReference>
<name>A0A409XX29_9AGAR</name>
<comment type="caution">
    <text evidence="2">The sequence shown here is derived from an EMBL/GenBank/DDBJ whole genome shotgun (WGS) entry which is preliminary data.</text>
</comment>
<dbReference type="Pfam" id="PF12937">
    <property type="entry name" value="F-box-like"/>
    <property type="match status" value="1"/>
</dbReference>
<accession>A0A409XX29</accession>
<dbReference type="EMBL" id="NHYE01001430">
    <property type="protein sequence ID" value="PPQ95285.1"/>
    <property type="molecule type" value="Genomic_DNA"/>
</dbReference>
<keyword evidence="3" id="KW-1185">Reference proteome</keyword>
<sequence>MRFTDLPPELIEEVLIYCDPIDVACAAQTCSALRTIVYCSDDSKLWRELYLMQPFDDPRICVSQDGRPRSSPIFWKDDLQRIMRARTVVTSEKGLAVLKPGEVKEVLETFLMLVCYVPPWREFDTSLSQISLNLVWVAALLKSGFLDQVEKQALSDTERQLVSRLHTYFGLTQDDLKPEARVKSRAFVYCLRNYRPENEYGPLLASGKVNWIHMQAIHHVVSMHLVDMSNEEPLILALFPMTLPFTQAAIPRGLVLDEEKDWAGVEGAWTVNFCFCDHRDLLTFNEASATTLDTSMFEDPEFREEYRALEVKLYVTRTDKDPEHPTRPVISFFGEMQNPSTSTMTGRVKMTKDNQIQWHFVSGDQGNAIWSSEGIQVGGIRSAFGVLGSWTTIFHDSDDPVGPFWLRKHDHVPETEP</sequence>
<dbReference type="OrthoDB" id="3226064at2759"/>
<dbReference type="Proteomes" id="UP000284706">
    <property type="component" value="Unassembled WGS sequence"/>
</dbReference>
<dbReference type="Gene3D" id="1.20.1280.50">
    <property type="match status" value="1"/>
</dbReference>
<evidence type="ECO:0000259" key="1">
    <source>
        <dbReference type="PROSITE" id="PS50181"/>
    </source>
</evidence>
<gene>
    <name evidence="2" type="ORF">CVT26_014859</name>
</gene>